<proteinExistence type="predicted"/>
<dbReference type="RefSeq" id="WP_101343456.1">
    <property type="nucleotide sequence ID" value="NZ_PJAI02000001.1"/>
</dbReference>
<accession>A0ABY3N1S4</accession>
<evidence type="ECO:0000313" key="2">
    <source>
        <dbReference type="Proteomes" id="UP000815846"/>
    </source>
</evidence>
<comment type="caution">
    <text evidence="1">The sequence shown here is derived from an EMBL/GenBank/DDBJ whole genome shotgun (WGS) entry which is preliminary data.</text>
</comment>
<evidence type="ECO:0000313" key="1">
    <source>
        <dbReference type="EMBL" id="TYK67349.1"/>
    </source>
</evidence>
<sequence length="139" mass="15843">MKQSVQGCYVIEQQENIMLVDVQGAFDEETAESFHKDIQQLTEKMSGSAWGSLVTFRGNGLITPEAESQLRETTQHRQRKGMIAIAVVILNSSNADIQQMQFQRIYQDCELQFHVFTDSENASNWLNDFVEQESAYQSA</sequence>
<gene>
    <name evidence="1" type="ORF">CWS31_002165</name>
</gene>
<protein>
    <recommendedName>
        <fullName evidence="3">STAS/SEC14 domain-containing protein</fullName>
    </recommendedName>
</protein>
<dbReference type="EMBL" id="PJAI02000001">
    <property type="protein sequence ID" value="TYK67349.1"/>
    <property type="molecule type" value="Genomic_DNA"/>
</dbReference>
<reference evidence="1 2" key="1">
    <citation type="submission" date="2019-08" db="EMBL/GenBank/DDBJ databases">
        <title>Microbe sample from Colwellia echini.</title>
        <authorList>
            <person name="Christiansen L."/>
            <person name="Pathiraja D."/>
            <person name="Schultz-Johansen M."/>
            <person name="Choi I.-G."/>
            <person name="Stougaard P."/>
        </authorList>
    </citation>
    <scope>NUCLEOTIDE SEQUENCE [LARGE SCALE GENOMIC DNA]</scope>
    <source>
        <strain evidence="1 2">A3</strain>
    </source>
</reference>
<name>A0ABY3N1S4_9GAMM</name>
<evidence type="ECO:0008006" key="3">
    <source>
        <dbReference type="Google" id="ProtNLM"/>
    </source>
</evidence>
<keyword evidence="2" id="KW-1185">Reference proteome</keyword>
<organism evidence="1 2">
    <name type="scientific">Colwellia echini</name>
    <dbReference type="NCBI Taxonomy" id="1982103"/>
    <lineage>
        <taxon>Bacteria</taxon>
        <taxon>Pseudomonadati</taxon>
        <taxon>Pseudomonadota</taxon>
        <taxon>Gammaproteobacteria</taxon>
        <taxon>Alteromonadales</taxon>
        <taxon>Colwelliaceae</taxon>
        <taxon>Colwellia</taxon>
    </lineage>
</organism>
<dbReference type="Proteomes" id="UP000815846">
    <property type="component" value="Unassembled WGS sequence"/>
</dbReference>